<keyword evidence="1" id="KW-1133">Transmembrane helix</keyword>
<reference evidence="2 3" key="1">
    <citation type="submission" date="2020-08" db="EMBL/GenBank/DDBJ databases">
        <title>Genomic Encyclopedia of Type Strains, Phase III (KMG-III): the genomes of soil and plant-associated and newly described type strains.</title>
        <authorList>
            <person name="Whitman W."/>
        </authorList>
    </citation>
    <scope>NUCLEOTIDE SEQUENCE [LARGE SCALE GENOMIC DNA]</scope>
    <source>
        <strain evidence="2 3">CECT 3303</strain>
    </source>
</reference>
<feature type="transmembrane region" description="Helical" evidence="1">
    <location>
        <begin position="176"/>
        <end position="197"/>
    </location>
</feature>
<dbReference type="Proteomes" id="UP000562352">
    <property type="component" value="Unassembled WGS sequence"/>
</dbReference>
<keyword evidence="1" id="KW-0472">Membrane</keyword>
<gene>
    <name evidence="2" type="ORF">FHS22_003522</name>
</gene>
<keyword evidence="1" id="KW-0812">Transmembrane</keyword>
<feature type="transmembrane region" description="Helical" evidence="1">
    <location>
        <begin position="68"/>
        <end position="86"/>
    </location>
</feature>
<evidence type="ECO:0000313" key="3">
    <source>
        <dbReference type="Proteomes" id="UP000562352"/>
    </source>
</evidence>
<comment type="caution">
    <text evidence="2">The sequence shown here is derived from an EMBL/GenBank/DDBJ whole genome shotgun (WGS) entry which is preliminary data.</text>
</comment>
<sequence length="235" mass="24620">MRGPGWEVLSWAEVLLPVALAALLLRAPRRTTSLGITAVCVVLTYRTLVVILPPGTDPVTGRPLSGEGPWLSIACYAAAVAALLLSARSPLPPVRKGALLWAAATVAASWTIGRLSLPGGEFTSFGWFASTPAELLWRQPGAWSCKADADGLLIVLLALTAAAGTAMAARSRRRITLGTAVLLTLAAFEGFVWVLIIGGGQHFADATMMIRWHLLLAAALIAAGAFRDRKTSTGA</sequence>
<proteinExistence type="predicted"/>
<feature type="transmembrane region" description="Helical" evidence="1">
    <location>
        <begin position="98"/>
        <end position="117"/>
    </location>
</feature>
<feature type="transmembrane region" description="Helical" evidence="1">
    <location>
        <begin position="151"/>
        <end position="169"/>
    </location>
</feature>
<feature type="transmembrane region" description="Helical" evidence="1">
    <location>
        <begin position="34"/>
        <end position="56"/>
    </location>
</feature>
<dbReference type="AlphaFoldDB" id="A0A841D7B6"/>
<dbReference type="RefSeq" id="WP_184942936.1">
    <property type="nucleotide sequence ID" value="NZ_BAAAWZ010000001.1"/>
</dbReference>
<name>A0A841D7B6_PLAVE</name>
<feature type="transmembrane region" description="Helical" evidence="1">
    <location>
        <begin position="209"/>
        <end position="226"/>
    </location>
</feature>
<protein>
    <submittedName>
        <fullName evidence="2">Uncharacterized protein</fullName>
    </submittedName>
</protein>
<evidence type="ECO:0000256" key="1">
    <source>
        <dbReference type="SAM" id="Phobius"/>
    </source>
</evidence>
<feature type="transmembrane region" description="Helical" evidence="1">
    <location>
        <begin position="6"/>
        <end position="25"/>
    </location>
</feature>
<evidence type="ECO:0000313" key="2">
    <source>
        <dbReference type="EMBL" id="MBB5964238.1"/>
    </source>
</evidence>
<keyword evidence="3" id="KW-1185">Reference proteome</keyword>
<organism evidence="2 3">
    <name type="scientific">Planomonospora venezuelensis</name>
    <dbReference type="NCBI Taxonomy" id="1999"/>
    <lineage>
        <taxon>Bacteria</taxon>
        <taxon>Bacillati</taxon>
        <taxon>Actinomycetota</taxon>
        <taxon>Actinomycetes</taxon>
        <taxon>Streptosporangiales</taxon>
        <taxon>Streptosporangiaceae</taxon>
        <taxon>Planomonospora</taxon>
    </lineage>
</organism>
<accession>A0A841D7B6</accession>
<dbReference type="EMBL" id="JACHJJ010000011">
    <property type="protein sequence ID" value="MBB5964238.1"/>
    <property type="molecule type" value="Genomic_DNA"/>
</dbReference>